<name>A0ABW5LFT0_9FLAO</name>
<keyword evidence="3" id="KW-1185">Reference proteome</keyword>
<dbReference type="RefSeq" id="WP_378291381.1">
    <property type="nucleotide sequence ID" value="NZ_JBHULE010000010.1"/>
</dbReference>
<evidence type="ECO:0000259" key="1">
    <source>
        <dbReference type="Pfam" id="PF14243"/>
    </source>
</evidence>
<dbReference type="EMBL" id="JBHULE010000010">
    <property type="protein sequence ID" value="MFD2562618.1"/>
    <property type="molecule type" value="Genomic_DNA"/>
</dbReference>
<sequence length="267" mass="31209">MYYIIQKNVFQDPRYDVIFEVLEELKLDYERVEFKPNSNEFEIQTDRKDIFVYGSVKLAKVTAKFDWFPGSFYGNNHEFAKYSKGYGINTINFGSYITKFSDEVDWSNKTDLFIKPSIDAKVFTGKVFNKSEWNDFVYNSLNDTQNQRINKDTAIQISEPYKLIKEARIWIVGKKIVTSSYYRFHGGIEFEDYVANEGLQFAQNMAELYNVADAYVMDIALTYEGWKIMEINCINSAGFYNGNVKRIIMALEEYYGNNAEGTMHNKV</sequence>
<dbReference type="Pfam" id="PF14243">
    <property type="entry name" value="R2K_3"/>
    <property type="match status" value="1"/>
</dbReference>
<comment type="caution">
    <text evidence="2">The sequence shown here is derived from an EMBL/GenBank/DDBJ whole genome shotgun (WGS) entry which is preliminary data.</text>
</comment>
<evidence type="ECO:0000313" key="3">
    <source>
        <dbReference type="Proteomes" id="UP001597319"/>
    </source>
</evidence>
<feature type="domain" description="ATP-grasp" evidence="1">
    <location>
        <begin position="94"/>
        <end position="249"/>
    </location>
</feature>
<organism evidence="2 3">
    <name type="scientific">Aquimarina rubra</name>
    <dbReference type="NCBI Taxonomy" id="1920033"/>
    <lineage>
        <taxon>Bacteria</taxon>
        <taxon>Pseudomonadati</taxon>
        <taxon>Bacteroidota</taxon>
        <taxon>Flavobacteriia</taxon>
        <taxon>Flavobacteriales</taxon>
        <taxon>Flavobacteriaceae</taxon>
        <taxon>Aquimarina</taxon>
    </lineage>
</organism>
<evidence type="ECO:0000313" key="2">
    <source>
        <dbReference type="EMBL" id="MFD2562618.1"/>
    </source>
</evidence>
<reference evidence="3" key="1">
    <citation type="journal article" date="2019" name="Int. J. Syst. Evol. Microbiol.">
        <title>The Global Catalogue of Microorganisms (GCM) 10K type strain sequencing project: providing services to taxonomists for standard genome sequencing and annotation.</title>
        <authorList>
            <consortium name="The Broad Institute Genomics Platform"/>
            <consortium name="The Broad Institute Genome Sequencing Center for Infectious Disease"/>
            <person name="Wu L."/>
            <person name="Ma J."/>
        </authorList>
    </citation>
    <scope>NUCLEOTIDE SEQUENCE [LARGE SCALE GENOMIC DNA]</scope>
    <source>
        <strain evidence="3">KCTC 52274</strain>
    </source>
</reference>
<gene>
    <name evidence="2" type="ORF">ACFSR1_08015</name>
</gene>
<proteinExistence type="predicted"/>
<accession>A0ABW5LFT0</accession>
<protein>
    <submittedName>
        <fullName evidence="2">ATP-grasp domain-containing protein</fullName>
    </submittedName>
</protein>
<dbReference type="Proteomes" id="UP001597319">
    <property type="component" value="Unassembled WGS sequence"/>
</dbReference>
<dbReference type="InterPro" id="IPR025643">
    <property type="entry name" value="R2K_3"/>
</dbReference>